<evidence type="ECO:0000259" key="4">
    <source>
        <dbReference type="PROSITE" id="PS51071"/>
    </source>
</evidence>
<keyword evidence="2" id="KW-0238">DNA-binding</keyword>
<dbReference type="GO" id="GO:0003700">
    <property type="term" value="F:DNA-binding transcription factor activity"/>
    <property type="evidence" value="ECO:0007669"/>
    <property type="project" value="InterPro"/>
</dbReference>
<dbReference type="InterPro" id="IPR035472">
    <property type="entry name" value="RpiR-like_SIS"/>
</dbReference>
<dbReference type="STRING" id="1867956.BJF95_19025"/>
<feature type="domain" description="SIS" evidence="5">
    <location>
        <begin position="142"/>
        <end position="278"/>
    </location>
</feature>
<reference evidence="6 7" key="1">
    <citation type="submission" date="2016-09" db="EMBL/GenBank/DDBJ databases">
        <title>Rhizobium oryziradicis sp. nov., isolated from the root of rice.</title>
        <authorList>
            <person name="Zhao J."/>
            <person name="Zhang X."/>
        </authorList>
    </citation>
    <scope>NUCLEOTIDE SEQUENCE [LARGE SCALE GENOMIC DNA]</scope>
    <source>
        <strain evidence="6 7">N19</strain>
    </source>
</reference>
<dbReference type="EMBL" id="MKIM01000025">
    <property type="protein sequence ID" value="OLP45391.1"/>
    <property type="molecule type" value="Genomic_DNA"/>
</dbReference>
<dbReference type="SUPFAM" id="SSF46689">
    <property type="entry name" value="Homeodomain-like"/>
    <property type="match status" value="1"/>
</dbReference>
<evidence type="ECO:0000259" key="5">
    <source>
        <dbReference type="PROSITE" id="PS51464"/>
    </source>
</evidence>
<dbReference type="GO" id="GO:0003677">
    <property type="term" value="F:DNA binding"/>
    <property type="evidence" value="ECO:0007669"/>
    <property type="project" value="UniProtKB-KW"/>
</dbReference>
<sequence length="278" mass="30086">MSDTMSQEIAAAPDSIKAFDERLVQVSDNLPKRLKQCADYVANNKDRIAVSTVAEMAEGAGVQPSAFMRFCQILGFSGFSEMQRLFRDSFVGGWPDYSTRLHHLRETASGSPSALLAEFVDAGRVSLEGLLQTVDAQLLEQAVQQLAAARMIHIVGMRRSFPVASYIAYAFEKMAVPAMLHSAVGKLESHHAIREGDVMLAITFSPYSAETLDLVEQVAVRGIPVVAITDKSVSPLHKFGALTLTVSEVDFGAFRSLSATLCLAIALSVAVGTMRQDD</sequence>
<dbReference type="InterPro" id="IPR000281">
    <property type="entry name" value="HTH_RpiR"/>
</dbReference>
<dbReference type="InterPro" id="IPR036388">
    <property type="entry name" value="WH-like_DNA-bd_sf"/>
</dbReference>
<organism evidence="6 7">
    <name type="scientific">Rhizobium oryziradicis</name>
    <dbReference type="NCBI Taxonomy" id="1867956"/>
    <lineage>
        <taxon>Bacteria</taxon>
        <taxon>Pseudomonadati</taxon>
        <taxon>Pseudomonadota</taxon>
        <taxon>Alphaproteobacteria</taxon>
        <taxon>Hyphomicrobiales</taxon>
        <taxon>Rhizobiaceae</taxon>
        <taxon>Rhizobium/Agrobacterium group</taxon>
        <taxon>Rhizobium</taxon>
    </lineage>
</organism>
<dbReference type="InterPro" id="IPR047640">
    <property type="entry name" value="RpiR-like"/>
</dbReference>
<dbReference type="InterPro" id="IPR009057">
    <property type="entry name" value="Homeodomain-like_sf"/>
</dbReference>
<dbReference type="CDD" id="cd05013">
    <property type="entry name" value="SIS_RpiR"/>
    <property type="match status" value="1"/>
</dbReference>
<dbReference type="PROSITE" id="PS51464">
    <property type="entry name" value="SIS"/>
    <property type="match status" value="1"/>
</dbReference>
<dbReference type="PANTHER" id="PTHR30514">
    <property type="entry name" value="GLUCOKINASE"/>
    <property type="match status" value="1"/>
</dbReference>
<evidence type="ECO:0000313" key="6">
    <source>
        <dbReference type="EMBL" id="OLP45391.1"/>
    </source>
</evidence>
<name>A0A1Q8ZTH6_9HYPH</name>
<proteinExistence type="predicted"/>
<evidence type="ECO:0000313" key="7">
    <source>
        <dbReference type="Proteomes" id="UP000186894"/>
    </source>
</evidence>
<evidence type="ECO:0000256" key="2">
    <source>
        <dbReference type="ARBA" id="ARBA00023125"/>
    </source>
</evidence>
<dbReference type="InterPro" id="IPR001347">
    <property type="entry name" value="SIS_dom"/>
</dbReference>
<dbReference type="AlphaFoldDB" id="A0A1Q8ZTH6"/>
<evidence type="ECO:0000256" key="3">
    <source>
        <dbReference type="ARBA" id="ARBA00023163"/>
    </source>
</evidence>
<dbReference type="Gene3D" id="3.40.50.10490">
    <property type="entry name" value="Glucose-6-phosphate isomerase like protein, domain 1"/>
    <property type="match status" value="1"/>
</dbReference>
<dbReference type="GO" id="GO:1901135">
    <property type="term" value="P:carbohydrate derivative metabolic process"/>
    <property type="evidence" value="ECO:0007669"/>
    <property type="project" value="InterPro"/>
</dbReference>
<accession>A0A1Q8ZTH6</accession>
<dbReference type="Pfam" id="PF01418">
    <property type="entry name" value="HTH_6"/>
    <property type="match status" value="1"/>
</dbReference>
<feature type="domain" description="HTH rpiR-type" evidence="4">
    <location>
        <begin position="17"/>
        <end position="93"/>
    </location>
</feature>
<keyword evidence="3" id="KW-0804">Transcription</keyword>
<dbReference type="Proteomes" id="UP000186894">
    <property type="component" value="Unassembled WGS sequence"/>
</dbReference>
<gene>
    <name evidence="6" type="ORF">BJF95_19025</name>
</gene>
<dbReference type="Gene3D" id="1.10.10.10">
    <property type="entry name" value="Winged helix-like DNA-binding domain superfamily/Winged helix DNA-binding domain"/>
    <property type="match status" value="1"/>
</dbReference>
<dbReference type="InterPro" id="IPR046348">
    <property type="entry name" value="SIS_dom_sf"/>
</dbReference>
<dbReference type="SUPFAM" id="SSF53697">
    <property type="entry name" value="SIS domain"/>
    <property type="match status" value="1"/>
</dbReference>
<protein>
    <submittedName>
        <fullName evidence="6">RpiR family transcriptional regulator</fullName>
    </submittedName>
</protein>
<evidence type="ECO:0000256" key="1">
    <source>
        <dbReference type="ARBA" id="ARBA00023015"/>
    </source>
</evidence>
<keyword evidence="7" id="KW-1185">Reference proteome</keyword>
<keyword evidence="1" id="KW-0805">Transcription regulation</keyword>
<dbReference type="Pfam" id="PF01380">
    <property type="entry name" value="SIS"/>
    <property type="match status" value="1"/>
</dbReference>
<dbReference type="PANTHER" id="PTHR30514:SF20">
    <property type="entry name" value="TRANSCRIPTIONAL REGULATOR"/>
    <property type="match status" value="1"/>
</dbReference>
<comment type="caution">
    <text evidence="6">The sequence shown here is derived from an EMBL/GenBank/DDBJ whole genome shotgun (WGS) entry which is preliminary data.</text>
</comment>
<dbReference type="PROSITE" id="PS51071">
    <property type="entry name" value="HTH_RPIR"/>
    <property type="match status" value="1"/>
</dbReference>
<dbReference type="GO" id="GO:0097367">
    <property type="term" value="F:carbohydrate derivative binding"/>
    <property type="evidence" value="ECO:0007669"/>
    <property type="project" value="InterPro"/>
</dbReference>